<dbReference type="RefSeq" id="WP_147526998.1">
    <property type="nucleotide sequence ID" value="NZ_SAYG01000009.1"/>
</dbReference>
<dbReference type="EMBL" id="SAYJ01000019">
    <property type="protein sequence ID" value="TXJ54693.1"/>
    <property type="molecule type" value="Genomic_DNA"/>
</dbReference>
<comment type="caution">
    <text evidence="2">The sequence shown here is derived from an EMBL/GenBank/DDBJ whole genome shotgun (WGS) entry which is preliminary data.</text>
</comment>
<reference evidence="4 5" key="1">
    <citation type="journal article" date="1992" name="Lakartidningen">
        <title>[Penicillin V and not amoxicillin is the first choice preparation in acute otitis].</title>
        <authorList>
            <person name="Kamme C."/>
            <person name="Lundgren K."/>
            <person name="Prellner K."/>
        </authorList>
    </citation>
    <scope>NUCLEOTIDE SEQUENCE [LARGE SCALE GENOMIC DNA]</scope>
    <source>
        <strain evidence="3 5">PC2777IV</strain>
        <strain evidence="2 4">PC3714II</strain>
    </source>
</reference>
<dbReference type="Proteomes" id="UP000325013">
    <property type="component" value="Unassembled WGS sequence"/>
</dbReference>
<dbReference type="OrthoDB" id="9786032at2"/>
<evidence type="ECO:0000313" key="5">
    <source>
        <dbReference type="Proteomes" id="UP000325013"/>
    </source>
</evidence>
<dbReference type="Gene3D" id="3.40.630.30">
    <property type="match status" value="1"/>
</dbReference>
<dbReference type="SUPFAM" id="SSF55729">
    <property type="entry name" value="Acyl-CoA N-acyltransferases (Nat)"/>
    <property type="match status" value="1"/>
</dbReference>
<dbReference type="CDD" id="cd04301">
    <property type="entry name" value="NAT_SF"/>
    <property type="match status" value="1"/>
</dbReference>
<protein>
    <submittedName>
        <fullName evidence="2">GNAT family N-acetyltransferase</fullName>
    </submittedName>
</protein>
<evidence type="ECO:0000313" key="4">
    <source>
        <dbReference type="Proteomes" id="UP000324574"/>
    </source>
</evidence>
<dbReference type="InterPro" id="IPR000182">
    <property type="entry name" value="GNAT_dom"/>
</dbReference>
<dbReference type="InterPro" id="IPR016181">
    <property type="entry name" value="Acyl_CoA_acyltransferase"/>
</dbReference>
<dbReference type="Proteomes" id="UP000324574">
    <property type="component" value="Unassembled WGS sequence"/>
</dbReference>
<organism evidence="2 4">
    <name type="scientific">Brachyspira aalborgi</name>
    <dbReference type="NCBI Taxonomy" id="29522"/>
    <lineage>
        <taxon>Bacteria</taxon>
        <taxon>Pseudomonadati</taxon>
        <taxon>Spirochaetota</taxon>
        <taxon>Spirochaetia</taxon>
        <taxon>Brachyspirales</taxon>
        <taxon>Brachyspiraceae</taxon>
        <taxon>Brachyspira</taxon>
    </lineage>
</organism>
<sequence>MIIRLIPIKETEKEKFIKDLQSAFEVAVIKEYGKQDEEAIPRKDIEDSINAKGVETFNISLNNEIVGGVVIAINEKTLHNSLELFFIKENYQSKGIGLSVWKAVEKKYPNTKVWETVTPYFEKRNIHFYVNRCGFKIVEFFNPYHKDDNIDNMQENNTIGRDYFFRFEKEMK</sequence>
<dbReference type="AlphaFoldDB" id="A0A5C8F480"/>
<evidence type="ECO:0000313" key="3">
    <source>
        <dbReference type="EMBL" id="TXJ54693.1"/>
    </source>
</evidence>
<reference evidence="2" key="2">
    <citation type="submission" date="2019-01" db="EMBL/GenBank/DDBJ databases">
        <authorList>
            <person name="Thorell K."/>
        </authorList>
    </citation>
    <scope>NUCLEOTIDE SEQUENCE</scope>
    <source>
        <strain evidence="3">PC2777IV</strain>
        <strain evidence="2">PC3714II</strain>
    </source>
</reference>
<keyword evidence="2" id="KW-0808">Transferase</keyword>
<dbReference type="PROSITE" id="PS51186">
    <property type="entry name" value="GNAT"/>
    <property type="match status" value="1"/>
</dbReference>
<accession>A0A5C8F480</accession>
<dbReference type="GO" id="GO:0016747">
    <property type="term" value="F:acyltransferase activity, transferring groups other than amino-acyl groups"/>
    <property type="evidence" value="ECO:0007669"/>
    <property type="project" value="InterPro"/>
</dbReference>
<dbReference type="Pfam" id="PF00583">
    <property type="entry name" value="Acetyltransf_1"/>
    <property type="match status" value="1"/>
</dbReference>
<gene>
    <name evidence="3" type="ORF">EPJ67_10515</name>
    <name evidence="2" type="ORF">EPJ70_08695</name>
</gene>
<evidence type="ECO:0000259" key="1">
    <source>
        <dbReference type="PROSITE" id="PS51186"/>
    </source>
</evidence>
<dbReference type="EMBL" id="SAYG01000009">
    <property type="protein sequence ID" value="TXJ44299.1"/>
    <property type="molecule type" value="Genomic_DNA"/>
</dbReference>
<feature type="domain" description="N-acetyltransferase" evidence="1">
    <location>
        <begin position="3"/>
        <end position="172"/>
    </location>
</feature>
<proteinExistence type="predicted"/>
<name>A0A5C8F480_9SPIR</name>
<evidence type="ECO:0000313" key="2">
    <source>
        <dbReference type="EMBL" id="TXJ44299.1"/>
    </source>
</evidence>